<evidence type="ECO:0000313" key="2">
    <source>
        <dbReference type="EMBL" id="KAL1265310.1"/>
    </source>
</evidence>
<proteinExistence type="predicted"/>
<dbReference type="EMBL" id="JAYMGO010000011">
    <property type="protein sequence ID" value="KAL1265310.1"/>
    <property type="molecule type" value="Genomic_DNA"/>
</dbReference>
<feature type="chain" id="PRO_5046028493" description="Secreted protein" evidence="1">
    <location>
        <begin position="19"/>
        <end position="103"/>
    </location>
</feature>
<feature type="signal peptide" evidence="1">
    <location>
        <begin position="1"/>
        <end position="18"/>
    </location>
</feature>
<evidence type="ECO:0000256" key="1">
    <source>
        <dbReference type="SAM" id="SignalP"/>
    </source>
</evidence>
<keyword evidence="3" id="KW-1185">Reference proteome</keyword>
<protein>
    <recommendedName>
        <fullName evidence="4">Secreted protein</fullName>
    </recommendedName>
</protein>
<accession>A0ABR3ML10</accession>
<gene>
    <name evidence="2" type="ORF">QQF64_003337</name>
</gene>
<keyword evidence="1" id="KW-0732">Signal</keyword>
<evidence type="ECO:0008006" key="4">
    <source>
        <dbReference type="Google" id="ProtNLM"/>
    </source>
</evidence>
<reference evidence="2 3" key="1">
    <citation type="submission" date="2023-09" db="EMBL/GenBank/DDBJ databases">
        <authorList>
            <person name="Wang M."/>
        </authorList>
    </citation>
    <scope>NUCLEOTIDE SEQUENCE [LARGE SCALE GENOMIC DNA]</scope>
    <source>
        <strain evidence="2">GT-2023</strain>
        <tissue evidence="2">Liver</tissue>
    </source>
</reference>
<dbReference type="Proteomes" id="UP001558613">
    <property type="component" value="Unassembled WGS sequence"/>
</dbReference>
<evidence type="ECO:0000313" key="3">
    <source>
        <dbReference type="Proteomes" id="UP001558613"/>
    </source>
</evidence>
<sequence length="103" mass="12043">MNFLSLLFVHIWISVGKAVWRLLLRWQSGQVCGKKIIQCHPVRPVAESGRIRRAGQMHWMLEFSRSFARRVCVWMKLWLRSCGCVHVCWHSLKAVCICACVFV</sequence>
<organism evidence="2 3">
    <name type="scientific">Cirrhinus molitorella</name>
    <name type="common">mud carp</name>
    <dbReference type="NCBI Taxonomy" id="172907"/>
    <lineage>
        <taxon>Eukaryota</taxon>
        <taxon>Metazoa</taxon>
        <taxon>Chordata</taxon>
        <taxon>Craniata</taxon>
        <taxon>Vertebrata</taxon>
        <taxon>Euteleostomi</taxon>
        <taxon>Actinopterygii</taxon>
        <taxon>Neopterygii</taxon>
        <taxon>Teleostei</taxon>
        <taxon>Ostariophysi</taxon>
        <taxon>Cypriniformes</taxon>
        <taxon>Cyprinidae</taxon>
        <taxon>Labeoninae</taxon>
        <taxon>Labeonini</taxon>
        <taxon>Cirrhinus</taxon>
    </lineage>
</organism>
<name>A0ABR3ML10_9TELE</name>
<comment type="caution">
    <text evidence="2">The sequence shown here is derived from an EMBL/GenBank/DDBJ whole genome shotgun (WGS) entry which is preliminary data.</text>
</comment>